<keyword evidence="3" id="KW-1185">Reference proteome</keyword>
<feature type="transmembrane region" description="Helical" evidence="1">
    <location>
        <begin position="35"/>
        <end position="55"/>
    </location>
</feature>
<dbReference type="EMBL" id="JACWFH010000039">
    <property type="protein sequence ID" value="MBY0099575.1"/>
    <property type="molecule type" value="Genomic_DNA"/>
</dbReference>
<proteinExistence type="predicted"/>
<feature type="transmembrane region" description="Helical" evidence="1">
    <location>
        <begin position="6"/>
        <end position="23"/>
    </location>
</feature>
<keyword evidence="1" id="KW-1133">Transmembrane helix</keyword>
<evidence type="ECO:0000256" key="1">
    <source>
        <dbReference type="SAM" id="Phobius"/>
    </source>
</evidence>
<gene>
    <name evidence="2" type="ORF">H0185_22805</name>
</gene>
<comment type="caution">
    <text evidence="2">The sequence shown here is derived from an EMBL/GenBank/DDBJ whole genome shotgun (WGS) entry which is preliminary data.</text>
</comment>
<evidence type="ECO:0008006" key="4">
    <source>
        <dbReference type="Google" id="ProtNLM"/>
    </source>
</evidence>
<keyword evidence="1" id="KW-0812">Transmembrane</keyword>
<feature type="transmembrane region" description="Helical" evidence="1">
    <location>
        <begin position="61"/>
        <end position="87"/>
    </location>
</feature>
<keyword evidence="1" id="KW-0472">Membrane</keyword>
<organism evidence="2 3">
    <name type="scientific">Mesobacillus maritimus</name>
    <dbReference type="NCBI Taxonomy" id="1643336"/>
    <lineage>
        <taxon>Bacteria</taxon>
        <taxon>Bacillati</taxon>
        <taxon>Bacillota</taxon>
        <taxon>Bacilli</taxon>
        <taxon>Bacillales</taxon>
        <taxon>Bacillaceae</taxon>
        <taxon>Mesobacillus</taxon>
    </lineage>
</organism>
<dbReference type="RefSeq" id="WP_221875807.1">
    <property type="nucleotide sequence ID" value="NZ_JACWFH010000039.1"/>
</dbReference>
<evidence type="ECO:0000313" key="3">
    <source>
        <dbReference type="Proteomes" id="UP000769780"/>
    </source>
</evidence>
<protein>
    <recommendedName>
        <fullName evidence="4">Major facilitator superfamily (MFS) profile domain-containing protein</fullName>
    </recommendedName>
</protein>
<dbReference type="Proteomes" id="UP000769780">
    <property type="component" value="Unassembled WGS sequence"/>
</dbReference>
<evidence type="ECO:0000313" key="2">
    <source>
        <dbReference type="EMBL" id="MBY0099575.1"/>
    </source>
</evidence>
<sequence>MAIGVALFILIVGVAIGFQQSVGKSVKRKKIVWGITFMIAVAPFFSWLIGIWYGVSVGDGFAAMGLMLILFPIFFLGGLIALLMGIFEKRKR</sequence>
<name>A0ABS7KBW6_9BACI</name>
<reference evidence="2 3" key="1">
    <citation type="submission" date="2020-07" db="EMBL/GenBank/DDBJ databases">
        <title>Fungal Genomes of the International Space Station.</title>
        <authorList>
            <person name="Seuylemezian A."/>
            <person name="Singh N.K."/>
            <person name="Wood J."/>
            <person name="Venkateswaran K."/>
        </authorList>
    </citation>
    <scope>NUCLEOTIDE SEQUENCE [LARGE SCALE GENOMIC DNA]</scope>
    <source>
        <strain evidence="2 3">PL-B2</strain>
    </source>
</reference>
<accession>A0ABS7KBW6</accession>